<keyword evidence="2 6" id="KW-0812">Transmembrane</keyword>
<feature type="transmembrane region" description="Helical" evidence="6">
    <location>
        <begin position="187"/>
        <end position="208"/>
    </location>
</feature>
<accession>A0A420YI96</accession>
<evidence type="ECO:0000313" key="10">
    <source>
        <dbReference type="Proteomes" id="UP000275385"/>
    </source>
</evidence>
<sequence length="344" mass="37585">MSNVDQAGNIPNGAAASLQSSASANYDSLKANAANAYNTVANGPVAENIKDQSAKASAEFQNLANSRQTPSRPAATGQPLTHYHSFFSELLSWNNPRASAIAYGAIATFILAVRYLDIIRWGFKLTWMVLGITLAAEIVGKTLLNSGLATQVRPRRYYTVPKETLDAVIGDVNELVNFFVIEAQRILFAENIPASAVTAFAAFLAYYLVKIVPYWGLALIGTTITFFTPLVYKNNQEVIDYQLHHASEVINAQTQQLRHTAQKSTAQATEVTKQYVGDYTAKAQQLIGRARSASPETAVKLAPKEYKDADFPEPPKDYKTTDFPVPPVKAPEEPAIKVEDPILT</sequence>
<dbReference type="STRING" id="177199.A0A420YI96"/>
<keyword evidence="4 6" id="KW-1133">Transmembrane helix</keyword>
<evidence type="ECO:0000256" key="1">
    <source>
        <dbReference type="ARBA" id="ARBA00004477"/>
    </source>
</evidence>
<gene>
    <name evidence="9" type="ORF">DL546_008021</name>
</gene>
<evidence type="ECO:0000256" key="4">
    <source>
        <dbReference type="ARBA" id="ARBA00022989"/>
    </source>
</evidence>
<reference evidence="9 10" key="1">
    <citation type="submission" date="2018-08" db="EMBL/GenBank/DDBJ databases">
        <title>Draft genome of the lignicolous fungus Coniochaeta pulveracea.</title>
        <authorList>
            <person name="Borstlap C.J."/>
            <person name="De Witt R.N."/>
            <person name="Botha A."/>
            <person name="Volschenk H."/>
        </authorList>
    </citation>
    <scope>NUCLEOTIDE SEQUENCE [LARGE SCALE GENOMIC DNA]</scope>
    <source>
        <strain evidence="9 10">CAB683</strain>
    </source>
</reference>
<evidence type="ECO:0000256" key="5">
    <source>
        <dbReference type="ARBA" id="ARBA00023136"/>
    </source>
</evidence>
<feature type="compositionally biased region" description="Basic and acidic residues" evidence="7">
    <location>
        <begin position="302"/>
        <end position="320"/>
    </location>
</feature>
<feature type="transmembrane region" description="Helical" evidence="6">
    <location>
        <begin position="125"/>
        <end position="144"/>
    </location>
</feature>
<feature type="transmembrane region" description="Helical" evidence="6">
    <location>
        <begin position="100"/>
        <end position="119"/>
    </location>
</feature>
<evidence type="ECO:0000256" key="6">
    <source>
        <dbReference type="RuleBase" id="RU363132"/>
    </source>
</evidence>
<dbReference type="Pfam" id="PF02453">
    <property type="entry name" value="Reticulon"/>
    <property type="match status" value="1"/>
</dbReference>
<evidence type="ECO:0000256" key="2">
    <source>
        <dbReference type="ARBA" id="ARBA00022692"/>
    </source>
</evidence>
<keyword evidence="5 6" id="KW-0472">Membrane</keyword>
<comment type="caution">
    <text evidence="9">The sequence shown here is derived from an EMBL/GenBank/DDBJ whole genome shotgun (WGS) entry which is preliminary data.</text>
</comment>
<organism evidence="9 10">
    <name type="scientific">Coniochaeta pulveracea</name>
    <dbReference type="NCBI Taxonomy" id="177199"/>
    <lineage>
        <taxon>Eukaryota</taxon>
        <taxon>Fungi</taxon>
        <taxon>Dikarya</taxon>
        <taxon>Ascomycota</taxon>
        <taxon>Pezizomycotina</taxon>
        <taxon>Sordariomycetes</taxon>
        <taxon>Sordariomycetidae</taxon>
        <taxon>Coniochaetales</taxon>
        <taxon>Coniochaetaceae</taxon>
        <taxon>Coniochaeta</taxon>
    </lineage>
</organism>
<feature type="domain" description="Reticulon" evidence="8">
    <location>
        <begin position="87"/>
        <end position="284"/>
    </location>
</feature>
<feature type="region of interest" description="Disordered" evidence="7">
    <location>
        <begin position="294"/>
        <end position="344"/>
    </location>
</feature>
<evidence type="ECO:0000256" key="3">
    <source>
        <dbReference type="ARBA" id="ARBA00022824"/>
    </source>
</evidence>
<comment type="subcellular location">
    <subcellularLocation>
        <location evidence="1 6">Endoplasmic reticulum membrane</location>
        <topology evidence="1 6">Multi-pass membrane protein</topology>
    </subcellularLocation>
</comment>
<protein>
    <recommendedName>
        <fullName evidence="6">Reticulon-like protein</fullName>
    </recommendedName>
</protein>
<evidence type="ECO:0000256" key="7">
    <source>
        <dbReference type="SAM" id="MobiDB-lite"/>
    </source>
</evidence>
<name>A0A420YI96_9PEZI</name>
<dbReference type="InterPro" id="IPR003388">
    <property type="entry name" value="Reticulon"/>
</dbReference>
<dbReference type="Proteomes" id="UP000275385">
    <property type="component" value="Unassembled WGS sequence"/>
</dbReference>
<evidence type="ECO:0000313" key="9">
    <source>
        <dbReference type="EMBL" id="RKU47603.1"/>
    </source>
</evidence>
<dbReference type="AlphaFoldDB" id="A0A420YI96"/>
<keyword evidence="3 6" id="KW-0256">Endoplasmic reticulum</keyword>
<dbReference type="OrthoDB" id="567788at2759"/>
<dbReference type="EMBL" id="QVQW01000008">
    <property type="protein sequence ID" value="RKU47603.1"/>
    <property type="molecule type" value="Genomic_DNA"/>
</dbReference>
<dbReference type="PROSITE" id="PS50845">
    <property type="entry name" value="RETICULON"/>
    <property type="match status" value="1"/>
</dbReference>
<keyword evidence="10" id="KW-1185">Reference proteome</keyword>
<evidence type="ECO:0000259" key="8">
    <source>
        <dbReference type="PROSITE" id="PS50845"/>
    </source>
</evidence>
<feature type="compositionally biased region" description="Basic and acidic residues" evidence="7">
    <location>
        <begin position="330"/>
        <end position="344"/>
    </location>
</feature>
<dbReference type="GO" id="GO:0005789">
    <property type="term" value="C:endoplasmic reticulum membrane"/>
    <property type="evidence" value="ECO:0007669"/>
    <property type="project" value="UniProtKB-SubCell"/>
</dbReference>
<proteinExistence type="predicted"/>
<feature type="transmembrane region" description="Helical" evidence="6">
    <location>
        <begin position="214"/>
        <end position="232"/>
    </location>
</feature>